<proteinExistence type="predicted"/>
<dbReference type="Proteomes" id="UP000076407">
    <property type="component" value="Unassembled WGS sequence"/>
</dbReference>
<reference evidence="2" key="1">
    <citation type="submission" date="2020-05" db="UniProtKB">
        <authorList>
            <consortium name="EnsemblMetazoa"/>
        </authorList>
    </citation>
    <scope>IDENTIFICATION</scope>
    <source>
        <strain evidence="2">SANGQUA</strain>
    </source>
</reference>
<evidence type="ECO:0000313" key="2">
    <source>
        <dbReference type="EnsemblMetazoa" id="AQUA015290-PA"/>
    </source>
</evidence>
<sequence length="45" mass="4759">MASSCLKSPKITRARPQTQSGLGGESPTGPVCPWTLSPPPRHEKS</sequence>
<protein>
    <submittedName>
        <fullName evidence="2">Uncharacterized protein</fullName>
    </submittedName>
</protein>
<dbReference type="AlphaFoldDB" id="A0A182XU09"/>
<evidence type="ECO:0000313" key="3">
    <source>
        <dbReference type="Proteomes" id="UP000076407"/>
    </source>
</evidence>
<feature type="region of interest" description="Disordered" evidence="1">
    <location>
        <begin position="1"/>
        <end position="45"/>
    </location>
</feature>
<accession>A0A182XU09</accession>
<name>A0A182XU09_ANOQN</name>
<dbReference type="EnsemblMetazoa" id="AQUA015290-RA">
    <property type="protein sequence ID" value="AQUA015290-PA"/>
    <property type="gene ID" value="AQUA015290"/>
</dbReference>
<evidence type="ECO:0000256" key="1">
    <source>
        <dbReference type="SAM" id="MobiDB-lite"/>
    </source>
</evidence>
<dbReference type="VEuPathDB" id="VectorBase:AQUA015290"/>
<keyword evidence="3" id="KW-1185">Reference proteome</keyword>
<organism evidence="2 3">
    <name type="scientific">Anopheles quadriannulatus</name>
    <name type="common">Mosquito</name>
    <dbReference type="NCBI Taxonomy" id="34691"/>
    <lineage>
        <taxon>Eukaryota</taxon>
        <taxon>Metazoa</taxon>
        <taxon>Ecdysozoa</taxon>
        <taxon>Arthropoda</taxon>
        <taxon>Hexapoda</taxon>
        <taxon>Insecta</taxon>
        <taxon>Pterygota</taxon>
        <taxon>Neoptera</taxon>
        <taxon>Endopterygota</taxon>
        <taxon>Diptera</taxon>
        <taxon>Nematocera</taxon>
        <taxon>Culicoidea</taxon>
        <taxon>Culicidae</taxon>
        <taxon>Anophelinae</taxon>
        <taxon>Anopheles</taxon>
    </lineage>
</organism>